<feature type="region of interest" description="Disordered" evidence="1">
    <location>
        <begin position="107"/>
        <end position="132"/>
    </location>
</feature>
<evidence type="ECO:0008006" key="4">
    <source>
        <dbReference type="Google" id="ProtNLM"/>
    </source>
</evidence>
<proteinExistence type="predicted"/>
<evidence type="ECO:0000313" key="3">
    <source>
        <dbReference type="Proteomes" id="UP000014216"/>
    </source>
</evidence>
<name>S0FZU1_9BACT</name>
<keyword evidence="3" id="KW-1185">Reference proteome</keyword>
<dbReference type="InterPro" id="IPR036866">
    <property type="entry name" value="RibonucZ/Hydroxyglut_hydro"/>
</dbReference>
<dbReference type="Gene3D" id="3.60.15.10">
    <property type="entry name" value="Ribonuclease Z/Hydroxyacylglutathione hydrolase-like"/>
    <property type="match status" value="1"/>
</dbReference>
<comment type="caution">
    <text evidence="2">The sequence shown here is derived from an EMBL/GenBank/DDBJ whole genome shotgun (WGS) entry which is preliminary data.</text>
</comment>
<evidence type="ECO:0000313" key="2">
    <source>
        <dbReference type="EMBL" id="EMS77502.1"/>
    </source>
</evidence>
<protein>
    <recommendedName>
        <fullName evidence="4">Metallo-beta-lactamase domain-containing protein</fullName>
    </recommendedName>
</protein>
<accession>S0FZU1</accession>
<dbReference type="EMBL" id="APJX01000015">
    <property type="protein sequence ID" value="EMS77502.1"/>
    <property type="molecule type" value="Genomic_DNA"/>
</dbReference>
<sequence length="132" mass="14126">MKIEIIGAESLGVRGLCCLVTVAERKILIDPGLALGFLRNGQAPHPVQVAMGEVIRKQIIQAWGLATDIVFSHFHGDHVPLVDANPYQLDAALAKCSTAGRFPWNGTSSMHKGRLPRKNMNKLSLGSGSAGD</sequence>
<reference evidence="2 3" key="1">
    <citation type="journal article" date="2013" name="Genome Announc.">
        <title>Draft Genome Sequence of Desulfotignum phosphitoxidans DSM 13687 Strain FiPS-3.</title>
        <authorList>
            <person name="Poehlein A."/>
            <person name="Daniel R."/>
            <person name="Simeonova D.D."/>
        </authorList>
    </citation>
    <scope>NUCLEOTIDE SEQUENCE [LARGE SCALE GENOMIC DNA]</scope>
    <source>
        <strain evidence="2 3">DSM 13687</strain>
    </source>
</reference>
<feature type="compositionally biased region" description="Polar residues" evidence="1">
    <location>
        <begin position="121"/>
        <end position="132"/>
    </location>
</feature>
<dbReference type="Proteomes" id="UP000014216">
    <property type="component" value="Unassembled WGS sequence"/>
</dbReference>
<feature type="compositionally biased region" description="Basic residues" evidence="1">
    <location>
        <begin position="111"/>
        <end position="120"/>
    </location>
</feature>
<evidence type="ECO:0000256" key="1">
    <source>
        <dbReference type="SAM" id="MobiDB-lite"/>
    </source>
</evidence>
<gene>
    <name evidence="2" type="ORF">Dpo_15c00780</name>
</gene>
<dbReference type="RefSeq" id="WP_006968577.1">
    <property type="nucleotide sequence ID" value="NZ_APJX01000015.1"/>
</dbReference>
<organism evidence="2 3">
    <name type="scientific">Desulfotignum phosphitoxidans DSM 13687</name>
    <dbReference type="NCBI Taxonomy" id="1286635"/>
    <lineage>
        <taxon>Bacteria</taxon>
        <taxon>Pseudomonadati</taxon>
        <taxon>Thermodesulfobacteriota</taxon>
        <taxon>Desulfobacteria</taxon>
        <taxon>Desulfobacterales</taxon>
        <taxon>Desulfobacteraceae</taxon>
        <taxon>Desulfotignum</taxon>
    </lineage>
</organism>
<dbReference type="AlphaFoldDB" id="S0FZU1"/>
<dbReference type="OrthoDB" id="9800940at2"/>
<dbReference type="SUPFAM" id="SSF56281">
    <property type="entry name" value="Metallo-hydrolase/oxidoreductase"/>
    <property type="match status" value="1"/>
</dbReference>